<evidence type="ECO:0000259" key="2">
    <source>
        <dbReference type="Pfam" id="PF10469"/>
    </source>
</evidence>
<evidence type="ECO:0000313" key="3">
    <source>
        <dbReference type="EMBL" id="KAJ8062533.1"/>
    </source>
</evidence>
<organism evidence="3 4">
    <name type="scientific">Sclerotinia nivalis</name>
    <dbReference type="NCBI Taxonomy" id="352851"/>
    <lineage>
        <taxon>Eukaryota</taxon>
        <taxon>Fungi</taxon>
        <taxon>Dikarya</taxon>
        <taxon>Ascomycota</taxon>
        <taxon>Pezizomycotina</taxon>
        <taxon>Leotiomycetes</taxon>
        <taxon>Helotiales</taxon>
        <taxon>Sclerotiniaceae</taxon>
        <taxon>Sclerotinia</taxon>
    </lineage>
</organism>
<accession>A0A9X0AKC2</accession>
<proteinExistence type="predicted"/>
<dbReference type="EMBL" id="JAPEIS010000010">
    <property type="protein sequence ID" value="KAJ8062533.1"/>
    <property type="molecule type" value="Genomic_DNA"/>
</dbReference>
<comment type="caution">
    <text evidence="3">The sequence shown here is derived from an EMBL/GenBank/DDBJ whole genome shotgun (WGS) entry which is preliminary data.</text>
</comment>
<dbReference type="Gene3D" id="3.90.1140.10">
    <property type="entry name" value="Cyclic phosphodiesterase"/>
    <property type="match status" value="2"/>
</dbReference>
<dbReference type="OrthoDB" id="277832at2759"/>
<dbReference type="InterPro" id="IPR019510">
    <property type="entry name" value="AKAP7-like_phosphoesterase"/>
</dbReference>
<dbReference type="PANTHER" id="PTHR13360:SF1">
    <property type="entry name" value="ACTIVATING SIGNAL COINTEGRATOR 1 COMPLEX SUBUNIT 1"/>
    <property type="match status" value="1"/>
</dbReference>
<dbReference type="PANTHER" id="PTHR13360">
    <property type="entry name" value="ACTIVATING SIGNAL COINTEGRATOR 1 COMPLEX SUBUNIT 1"/>
    <property type="match status" value="1"/>
</dbReference>
<name>A0A9X0AKC2_9HELO</name>
<feature type="region of interest" description="Disordered" evidence="1">
    <location>
        <begin position="96"/>
        <end position="116"/>
    </location>
</feature>
<feature type="region of interest" description="Disordered" evidence="1">
    <location>
        <begin position="195"/>
        <end position="291"/>
    </location>
</feature>
<feature type="compositionally biased region" description="Basic and acidic residues" evidence="1">
    <location>
        <begin position="196"/>
        <end position="213"/>
    </location>
</feature>
<feature type="domain" description="A-kinase anchor protein 7-like phosphoesterase" evidence="2">
    <location>
        <begin position="10"/>
        <end position="198"/>
    </location>
</feature>
<evidence type="ECO:0000256" key="1">
    <source>
        <dbReference type="SAM" id="MobiDB-lite"/>
    </source>
</evidence>
<reference evidence="3" key="1">
    <citation type="submission" date="2022-11" db="EMBL/GenBank/DDBJ databases">
        <title>Genome Resource of Sclerotinia nivalis Strain SnTB1, a Plant Pathogen Isolated from American Ginseng.</title>
        <authorList>
            <person name="Fan S."/>
        </authorList>
    </citation>
    <scope>NUCLEOTIDE SEQUENCE</scope>
    <source>
        <strain evidence="3">SnTB1</strain>
    </source>
</reference>
<sequence length="346" mass="38608">MPPKPTLPRPTHFLCLPLVTPSSRPQLQSSLSIFKADVSAPPSHDQQNTNQFRIPEKAIRPPGTLHLTINVMNLDTAEKLNGAIQILNSIFDEDDENQNRSRNINTNPPSQSTTPPFRTLLPLPLLTLKSLYSMHTPHSTSILYTSPSDPNKHLQTFCESLKEKFTNAGFVLPERGGRERGLLLHATIVNTVYVPRGHERPERGDMRGDKEEGGSFLGTGGERGIGEEGAGEERASKSHTEAEEQNPTENKTKTKTKTKNTQNTKQPGNPPPAKNPPKPNARTTRPNKQKARLTFDARAILSRYADFTWMRDVRIEKVAICRMGAKKRGDGDEEYEVEAEVEVPWV</sequence>
<feature type="compositionally biased region" description="Basic and acidic residues" evidence="1">
    <location>
        <begin position="231"/>
        <end position="242"/>
    </location>
</feature>
<gene>
    <name evidence="3" type="ORF">OCU04_009061</name>
</gene>
<keyword evidence="4" id="KW-1185">Reference proteome</keyword>
<dbReference type="AlphaFoldDB" id="A0A9X0AKC2"/>
<feature type="compositionally biased region" description="Low complexity" evidence="1">
    <location>
        <begin position="105"/>
        <end position="116"/>
    </location>
</feature>
<dbReference type="Proteomes" id="UP001152300">
    <property type="component" value="Unassembled WGS sequence"/>
</dbReference>
<protein>
    <recommendedName>
        <fullName evidence="2">A-kinase anchor protein 7-like phosphoesterase domain-containing protein</fullName>
    </recommendedName>
</protein>
<dbReference type="Pfam" id="PF10469">
    <property type="entry name" value="AKAP7_NLS"/>
    <property type="match status" value="1"/>
</dbReference>
<feature type="compositionally biased region" description="Pro residues" evidence="1">
    <location>
        <begin position="268"/>
        <end position="279"/>
    </location>
</feature>
<dbReference type="GO" id="GO:0006307">
    <property type="term" value="P:DNA alkylation repair"/>
    <property type="evidence" value="ECO:0007669"/>
    <property type="project" value="InterPro"/>
</dbReference>
<evidence type="ECO:0000313" key="4">
    <source>
        <dbReference type="Proteomes" id="UP001152300"/>
    </source>
</evidence>
<dbReference type="InterPro" id="IPR009210">
    <property type="entry name" value="ASCC1"/>
</dbReference>
<dbReference type="GO" id="GO:0006355">
    <property type="term" value="P:regulation of DNA-templated transcription"/>
    <property type="evidence" value="ECO:0007669"/>
    <property type="project" value="TreeGrafter"/>
</dbReference>
<dbReference type="GO" id="GO:0005634">
    <property type="term" value="C:nucleus"/>
    <property type="evidence" value="ECO:0007669"/>
    <property type="project" value="TreeGrafter"/>
</dbReference>